<dbReference type="EMBL" id="JAJVCN010000004">
    <property type="protein sequence ID" value="MCE7010127.1"/>
    <property type="molecule type" value="Genomic_DNA"/>
</dbReference>
<evidence type="ECO:0000313" key="2">
    <source>
        <dbReference type="Proteomes" id="UP001521150"/>
    </source>
</evidence>
<sequence length="50" mass="5526">MRDIVVPELERPLEPDRHTDVLVVVCHLIPHFADGLPTIVEADLRALASG</sequence>
<organism evidence="1 2">
    <name type="scientific">Kibdelosporangium philippinense</name>
    <dbReference type="NCBI Taxonomy" id="211113"/>
    <lineage>
        <taxon>Bacteria</taxon>
        <taxon>Bacillati</taxon>
        <taxon>Actinomycetota</taxon>
        <taxon>Actinomycetes</taxon>
        <taxon>Pseudonocardiales</taxon>
        <taxon>Pseudonocardiaceae</taxon>
        <taxon>Kibdelosporangium</taxon>
    </lineage>
</organism>
<evidence type="ECO:0000313" key="1">
    <source>
        <dbReference type="EMBL" id="MCE7010127.1"/>
    </source>
</evidence>
<protein>
    <submittedName>
        <fullName evidence="1">Uncharacterized protein</fullName>
    </submittedName>
</protein>
<dbReference type="RefSeq" id="WP_233731581.1">
    <property type="nucleotide sequence ID" value="NZ_JAJVCN010000004.1"/>
</dbReference>
<keyword evidence="2" id="KW-1185">Reference proteome</keyword>
<dbReference type="Proteomes" id="UP001521150">
    <property type="component" value="Unassembled WGS sequence"/>
</dbReference>
<accession>A0ABS8ZR75</accession>
<proteinExistence type="predicted"/>
<comment type="caution">
    <text evidence="1">The sequence shown here is derived from an EMBL/GenBank/DDBJ whole genome shotgun (WGS) entry which is preliminary data.</text>
</comment>
<gene>
    <name evidence="1" type="ORF">LWC34_46095</name>
</gene>
<name>A0ABS8ZR75_9PSEU</name>
<reference evidence="1 2" key="1">
    <citation type="submission" date="2021-12" db="EMBL/GenBank/DDBJ databases">
        <title>Genome sequence of Kibdelosporangium philippinense ATCC 49844.</title>
        <authorList>
            <person name="Fedorov E.A."/>
            <person name="Omeragic M."/>
            <person name="Shalygina K.F."/>
            <person name="Maclea K.S."/>
        </authorList>
    </citation>
    <scope>NUCLEOTIDE SEQUENCE [LARGE SCALE GENOMIC DNA]</scope>
    <source>
        <strain evidence="1 2">ATCC 49844</strain>
    </source>
</reference>